<sequence length="632" mass="66740">ELVFLRPVKDLSTGSSLVSSGNIETPSSGGSEECGDYEITFAELGFLQLELDRPIAEYTFQFLVYQDGQLRQITRQVRWNGDNRLPASSSSKLLVQVIIGILITLLVICLTAFLIYYFCSCFKRKCMKKLAPATSNGLLHNTRTYQTLDSGKTFGSPPSGPGSISADIGLLHPAYAQQSIASSCQSAKGFYSPQPPGGGHMANSAHQLLGSAYHPMQNADMRGSPSNVSHVSALTQRILSEVYIAAAKAASMAVSESIASGSMDAMNQTGGGTGTYRPSSNYAESVSMIGGSISGIDGLGMYQVPTPNGITRMRKSPRTATPTYQSHFTAQSPVSSAATPYMARPRIASQTGSGLGWASPMLTPQATMRLNEAANALAAAAAAAVLEATGAAPNLNEVQGGGNGTVDSHRSRFNGSAGAGGGGTNGGLATSSEDGESVSSNSFFSRNPNGKPSSQEASSKLQRKKLAQDSHKGSFSNPLSDCLLPMLSVPNNISPNYLQTVDPRSVRTSSTELSTFLPSISLDGPWNHNFQPIRNPRPGEETKFNPYSESQSQAEMSSTFDKTPTPSARHPAPIITSQGPSSSGSFMTIDGNTTSENTLRENDIVSMNAKSQSQTEPPTSQTINPTHNESQK</sequence>
<evidence type="ECO:0000256" key="1">
    <source>
        <dbReference type="SAM" id="MobiDB-lite"/>
    </source>
</evidence>
<feature type="compositionally biased region" description="Polar residues" evidence="1">
    <location>
        <begin position="545"/>
        <end position="566"/>
    </location>
</feature>
<feature type="region of interest" description="Disordered" evidence="1">
    <location>
        <begin position="517"/>
        <end position="632"/>
    </location>
</feature>
<proteinExistence type="predicted"/>
<keyword evidence="2" id="KW-1133">Transmembrane helix</keyword>
<protein>
    <submittedName>
        <fullName evidence="3">Uncharacterized protein</fullName>
    </submittedName>
</protein>
<organism evidence="3 4">
    <name type="scientific">Hymenolepis diminuta</name>
    <name type="common">Rat tapeworm</name>
    <dbReference type="NCBI Taxonomy" id="6216"/>
    <lineage>
        <taxon>Eukaryota</taxon>
        <taxon>Metazoa</taxon>
        <taxon>Spiralia</taxon>
        <taxon>Lophotrochozoa</taxon>
        <taxon>Platyhelminthes</taxon>
        <taxon>Cestoda</taxon>
        <taxon>Eucestoda</taxon>
        <taxon>Cyclophyllidea</taxon>
        <taxon>Hymenolepididae</taxon>
        <taxon>Hymenolepis</taxon>
    </lineage>
</organism>
<gene>
    <name evidence="3" type="ORF">WMSIL1_LOCUS14284</name>
</gene>
<feature type="compositionally biased region" description="Polar residues" evidence="1">
    <location>
        <begin position="575"/>
        <end position="597"/>
    </location>
</feature>
<keyword evidence="4" id="KW-1185">Reference proteome</keyword>
<dbReference type="AlphaFoldDB" id="A0A564ZBF2"/>
<evidence type="ECO:0000313" key="4">
    <source>
        <dbReference type="Proteomes" id="UP000321570"/>
    </source>
</evidence>
<dbReference type="Proteomes" id="UP000321570">
    <property type="component" value="Unassembled WGS sequence"/>
</dbReference>
<feature type="compositionally biased region" description="Gly residues" evidence="1">
    <location>
        <begin position="417"/>
        <end position="426"/>
    </location>
</feature>
<feature type="transmembrane region" description="Helical" evidence="2">
    <location>
        <begin position="93"/>
        <end position="118"/>
    </location>
</feature>
<evidence type="ECO:0000256" key="2">
    <source>
        <dbReference type="SAM" id="Phobius"/>
    </source>
</evidence>
<reference evidence="3 4" key="1">
    <citation type="submission" date="2019-07" db="EMBL/GenBank/DDBJ databases">
        <authorList>
            <person name="Jastrzebski P J."/>
            <person name="Paukszto L."/>
            <person name="Jastrzebski P J."/>
        </authorList>
    </citation>
    <scope>NUCLEOTIDE SEQUENCE [LARGE SCALE GENOMIC DNA]</scope>
    <source>
        <strain evidence="3 4">WMS-il1</strain>
    </source>
</reference>
<feature type="compositionally biased region" description="Polar residues" evidence="1">
    <location>
        <begin position="608"/>
        <end position="632"/>
    </location>
</feature>
<keyword evidence="2" id="KW-0472">Membrane</keyword>
<accession>A0A564ZBF2</accession>
<evidence type="ECO:0000313" key="3">
    <source>
        <dbReference type="EMBL" id="VUZ56766.1"/>
    </source>
</evidence>
<feature type="region of interest" description="Disordered" evidence="1">
    <location>
        <begin position="394"/>
        <end position="478"/>
    </location>
</feature>
<keyword evidence="2" id="KW-0812">Transmembrane</keyword>
<name>A0A564ZBF2_HYMDI</name>
<feature type="compositionally biased region" description="Polar residues" evidence="1">
    <location>
        <begin position="443"/>
        <end position="460"/>
    </location>
</feature>
<feature type="non-terminal residue" evidence="3">
    <location>
        <position position="1"/>
    </location>
</feature>
<feature type="compositionally biased region" description="Low complexity" evidence="1">
    <location>
        <begin position="427"/>
        <end position="442"/>
    </location>
</feature>
<dbReference type="EMBL" id="CABIJS010000708">
    <property type="protein sequence ID" value="VUZ56766.1"/>
    <property type="molecule type" value="Genomic_DNA"/>
</dbReference>